<evidence type="ECO:0000313" key="4">
    <source>
        <dbReference type="EMBL" id="CAE0754379.1"/>
    </source>
</evidence>
<feature type="transmembrane region" description="Helical" evidence="2">
    <location>
        <begin position="553"/>
        <end position="580"/>
    </location>
</feature>
<gene>
    <name evidence="4" type="ORF">PCAR00345_LOCUS6966</name>
</gene>
<dbReference type="EMBL" id="HBIZ01011643">
    <property type="protein sequence ID" value="CAE0754379.1"/>
    <property type="molecule type" value="Transcribed_RNA"/>
</dbReference>
<feature type="signal peptide" evidence="3">
    <location>
        <begin position="1"/>
        <end position="21"/>
    </location>
</feature>
<keyword evidence="3" id="KW-0732">Signal</keyword>
<keyword evidence="2" id="KW-0812">Transmembrane</keyword>
<reference evidence="4" key="1">
    <citation type="submission" date="2021-01" db="EMBL/GenBank/DDBJ databases">
        <authorList>
            <person name="Corre E."/>
            <person name="Pelletier E."/>
            <person name="Niang G."/>
            <person name="Scheremetjew M."/>
            <person name="Finn R."/>
            <person name="Kale V."/>
            <person name="Holt S."/>
            <person name="Cochrane G."/>
            <person name="Meng A."/>
            <person name="Brown T."/>
            <person name="Cohen L."/>
        </authorList>
    </citation>
    <scope>NUCLEOTIDE SEQUENCE</scope>
    <source>
        <strain evidence="4">CCMP645</strain>
    </source>
</reference>
<name>A0A7S4B566_CHRCT</name>
<evidence type="ECO:0000256" key="3">
    <source>
        <dbReference type="SAM" id="SignalP"/>
    </source>
</evidence>
<feature type="chain" id="PRO_5031287926" evidence="3">
    <location>
        <begin position="22"/>
        <end position="667"/>
    </location>
</feature>
<accession>A0A7S4B566</accession>
<dbReference type="AlphaFoldDB" id="A0A7S4B566"/>
<keyword evidence="2" id="KW-0472">Membrane</keyword>
<organism evidence="4">
    <name type="scientific">Chrysotila carterae</name>
    <name type="common">Marine alga</name>
    <name type="synonym">Syracosphaera carterae</name>
    <dbReference type="NCBI Taxonomy" id="13221"/>
    <lineage>
        <taxon>Eukaryota</taxon>
        <taxon>Haptista</taxon>
        <taxon>Haptophyta</taxon>
        <taxon>Prymnesiophyceae</taxon>
        <taxon>Isochrysidales</taxon>
        <taxon>Isochrysidaceae</taxon>
        <taxon>Chrysotila</taxon>
    </lineage>
</organism>
<feature type="compositionally biased region" description="Basic and acidic residues" evidence="1">
    <location>
        <begin position="409"/>
        <end position="419"/>
    </location>
</feature>
<feature type="region of interest" description="Disordered" evidence="1">
    <location>
        <begin position="409"/>
        <end position="430"/>
    </location>
</feature>
<proteinExistence type="predicted"/>
<protein>
    <submittedName>
        <fullName evidence="4">Uncharacterized protein</fullName>
    </submittedName>
</protein>
<dbReference type="SUPFAM" id="SSF101898">
    <property type="entry name" value="NHL repeat"/>
    <property type="match status" value="1"/>
</dbReference>
<sequence>MTTITLFTFVSLGAFVQPFAGHMPPCYNADQQSSMEGPVATEWTDDQLIRGGWRGAVLGPDGNKVYGIPTNATSVLEVDVARRQVRTFGRLGGTTPDSECAGAIHCGADKWIDGVLAPNGKIFGIPFGADTVLEIDPAMSSVSTFGVISSPVQRKWLGGVLGANGLIYAIPYDAETVLEIDPETHAMTLFGAVGRAPCKWYGGVLAPNNKIYAIPYSERYILEIDPETHRAIPFAMVASGWGKWAGGVLATNGKIYGIPALSTSILEFDVYNPASTETFGNLPNTGYMSDKWNGGVLASNGKIYGMPWRSSSILEFDPATKAIGLRGNLPHGNFSWHGGILSKSGKVVALPYNSKRVLEISNVCAQRFPTSSVTSDLKERTPMLAHAESDLADQPDADEMTDDRLRQRYDSDDSARSEPPKPFLAPFKAPATKPITNPASQLQTFVLAMIGCPEAAKTTEDMCFSMGHRTWHSAMITIADRDTTLSSIREKVLSSRLAHMPTNYCFLFKGYPLDPTIEKTLQATAVATSSEQGHSIVLIDNLQCTAIKQATPMLSLSFMGTIYLAGAVVLVLLALTYLAVAPPWRRADAETGSPVAAGAANESKQTQSDCLFFPPKRCQLLRLAARSDKLRVFTAEAKAIPDQVSKAKCFSDVASDPEDVHERLLPA</sequence>
<evidence type="ECO:0000256" key="1">
    <source>
        <dbReference type="SAM" id="MobiDB-lite"/>
    </source>
</evidence>
<evidence type="ECO:0000256" key="2">
    <source>
        <dbReference type="SAM" id="Phobius"/>
    </source>
</evidence>
<keyword evidence="2" id="KW-1133">Transmembrane helix</keyword>